<name>A0A444HFD5_9FLAO</name>
<keyword evidence="1" id="KW-1133">Transmembrane helix</keyword>
<evidence type="ECO:0000256" key="1">
    <source>
        <dbReference type="SAM" id="Phobius"/>
    </source>
</evidence>
<dbReference type="RefSeq" id="WP_128388253.1">
    <property type="nucleotide sequence ID" value="NZ_SBII01000001.1"/>
</dbReference>
<feature type="transmembrane region" description="Helical" evidence="1">
    <location>
        <begin position="7"/>
        <end position="24"/>
    </location>
</feature>
<protein>
    <submittedName>
        <fullName evidence="2">Uncharacterized protein</fullName>
    </submittedName>
</protein>
<accession>A0A444HFD5</accession>
<reference evidence="2 3" key="1">
    <citation type="submission" date="2019-01" db="EMBL/GenBank/DDBJ databases">
        <title>Flavobacterium sp. nov.,isolated from freshwater.</title>
        <authorList>
            <person name="Zhang R."/>
            <person name="Du Z.-J."/>
        </authorList>
    </citation>
    <scope>NUCLEOTIDE SEQUENCE [LARGE SCALE GENOMIC DNA]</scope>
    <source>
        <strain evidence="2 3">1E403</strain>
    </source>
</reference>
<sequence length="89" mass="9893">MDKVIKCIPYIVILCLILAIWYIGDGDYSNVFIATLCASVIFMLTASVYIVRVRLGKTMMDAENYIIVMVGAGILTFTVLYASLESLFP</sequence>
<keyword evidence="3" id="KW-1185">Reference proteome</keyword>
<proteinExistence type="predicted"/>
<gene>
    <name evidence="2" type="ORF">EPI11_01860</name>
</gene>
<evidence type="ECO:0000313" key="2">
    <source>
        <dbReference type="EMBL" id="RWX03698.1"/>
    </source>
</evidence>
<keyword evidence="1" id="KW-0472">Membrane</keyword>
<comment type="caution">
    <text evidence="2">The sequence shown here is derived from an EMBL/GenBank/DDBJ whole genome shotgun (WGS) entry which is preliminary data.</text>
</comment>
<dbReference type="Proteomes" id="UP000287527">
    <property type="component" value="Unassembled WGS sequence"/>
</dbReference>
<feature type="transmembrane region" description="Helical" evidence="1">
    <location>
        <begin position="30"/>
        <end position="53"/>
    </location>
</feature>
<dbReference type="EMBL" id="SBII01000001">
    <property type="protein sequence ID" value="RWX03698.1"/>
    <property type="molecule type" value="Genomic_DNA"/>
</dbReference>
<keyword evidence="1" id="KW-0812">Transmembrane</keyword>
<organism evidence="2 3">
    <name type="scientific">Flavobacterium cerinum</name>
    <dbReference type="NCBI Taxonomy" id="2502784"/>
    <lineage>
        <taxon>Bacteria</taxon>
        <taxon>Pseudomonadati</taxon>
        <taxon>Bacteroidota</taxon>
        <taxon>Flavobacteriia</taxon>
        <taxon>Flavobacteriales</taxon>
        <taxon>Flavobacteriaceae</taxon>
        <taxon>Flavobacterium</taxon>
    </lineage>
</organism>
<evidence type="ECO:0000313" key="3">
    <source>
        <dbReference type="Proteomes" id="UP000287527"/>
    </source>
</evidence>
<dbReference type="AlphaFoldDB" id="A0A444HFD5"/>
<feature type="transmembrane region" description="Helical" evidence="1">
    <location>
        <begin position="65"/>
        <end position="84"/>
    </location>
</feature>